<dbReference type="STRING" id="112090.W4HD89"/>
<protein>
    <recommendedName>
        <fullName evidence="2">RING-type domain-containing protein</fullName>
    </recommendedName>
</protein>
<feature type="domain" description="RING-type" evidence="2">
    <location>
        <begin position="85"/>
        <end position="124"/>
    </location>
</feature>
<dbReference type="VEuPathDB" id="FungiDB:H257_00615"/>
<accession>W4HD89</accession>
<dbReference type="AlphaFoldDB" id="W4HD89"/>
<keyword evidence="1" id="KW-0862">Zinc</keyword>
<dbReference type="RefSeq" id="XP_009821674.1">
    <property type="nucleotide sequence ID" value="XM_009823372.1"/>
</dbReference>
<dbReference type="OrthoDB" id="9049620at2759"/>
<proteinExistence type="predicted"/>
<sequence>MKLTVHFAMNSAVVAQVLMHPNGDDDWIMIDEDTSPGTKDGDALDRANETWNDDPMMQWNSVGNQDWSLVAKNGTANFLGAPMECFLCQRTLQYPPTAVPCCGFAYCNDCIQQWAVESDTCPCCLDRPALHLPVASSNQARSVDMTWQLNLIAASQCDVPIMTRFLLSPPSSGGVQCDIHFHRGLFSLVMPDSDVVLCTATQFGHIDAQVTHTFCPFNTSTPIAHNIRTVNSTDFSLHTAESPTSELAIVQTTMSPILKSHNMLVVIGSHGDCLGACSTHLLTSRQLAGASFDCHASFELVALDTLDVVLSFGRDSGGQSWVVHFCSPCSPLQAFAVALGSLLVVFES</sequence>
<dbReference type="GO" id="GO:0008270">
    <property type="term" value="F:zinc ion binding"/>
    <property type="evidence" value="ECO:0007669"/>
    <property type="project" value="UniProtKB-KW"/>
</dbReference>
<dbReference type="EMBL" id="KI913114">
    <property type="protein sequence ID" value="ETV89274.1"/>
    <property type="molecule type" value="Genomic_DNA"/>
</dbReference>
<dbReference type="PROSITE" id="PS50089">
    <property type="entry name" value="ZF_RING_2"/>
    <property type="match status" value="1"/>
</dbReference>
<keyword evidence="1" id="KW-0479">Metal-binding</keyword>
<keyword evidence="1" id="KW-0863">Zinc-finger</keyword>
<dbReference type="Gene3D" id="3.30.40.10">
    <property type="entry name" value="Zinc/RING finger domain, C3HC4 (zinc finger)"/>
    <property type="match status" value="1"/>
</dbReference>
<gene>
    <name evidence="3" type="ORF">H257_00615</name>
</gene>
<name>W4HD89_APHAT</name>
<dbReference type="SUPFAM" id="SSF57850">
    <property type="entry name" value="RING/U-box"/>
    <property type="match status" value="1"/>
</dbReference>
<dbReference type="GeneID" id="20802611"/>
<evidence type="ECO:0000259" key="2">
    <source>
        <dbReference type="PROSITE" id="PS50089"/>
    </source>
</evidence>
<dbReference type="InterPro" id="IPR013083">
    <property type="entry name" value="Znf_RING/FYVE/PHD"/>
</dbReference>
<dbReference type="InterPro" id="IPR001841">
    <property type="entry name" value="Znf_RING"/>
</dbReference>
<organism evidence="3">
    <name type="scientific">Aphanomyces astaci</name>
    <name type="common">Crayfish plague agent</name>
    <dbReference type="NCBI Taxonomy" id="112090"/>
    <lineage>
        <taxon>Eukaryota</taxon>
        <taxon>Sar</taxon>
        <taxon>Stramenopiles</taxon>
        <taxon>Oomycota</taxon>
        <taxon>Saprolegniomycetes</taxon>
        <taxon>Saprolegniales</taxon>
        <taxon>Verrucalvaceae</taxon>
        <taxon>Aphanomyces</taxon>
    </lineage>
</organism>
<reference evidence="3" key="1">
    <citation type="submission" date="2013-12" db="EMBL/GenBank/DDBJ databases">
        <title>The Genome Sequence of Aphanomyces astaci APO3.</title>
        <authorList>
            <consortium name="The Broad Institute Genomics Platform"/>
            <person name="Russ C."/>
            <person name="Tyler B."/>
            <person name="van West P."/>
            <person name="Dieguez-Uribeondo J."/>
            <person name="Young S.K."/>
            <person name="Zeng Q."/>
            <person name="Gargeya S."/>
            <person name="Fitzgerald M."/>
            <person name="Abouelleil A."/>
            <person name="Alvarado L."/>
            <person name="Chapman S.B."/>
            <person name="Gainer-Dewar J."/>
            <person name="Goldberg J."/>
            <person name="Griggs A."/>
            <person name="Gujja S."/>
            <person name="Hansen M."/>
            <person name="Howarth C."/>
            <person name="Imamovic A."/>
            <person name="Ireland A."/>
            <person name="Larimer J."/>
            <person name="McCowan C."/>
            <person name="Murphy C."/>
            <person name="Pearson M."/>
            <person name="Poon T.W."/>
            <person name="Priest M."/>
            <person name="Roberts A."/>
            <person name="Saif S."/>
            <person name="Shea T."/>
            <person name="Sykes S."/>
            <person name="Wortman J."/>
            <person name="Nusbaum C."/>
            <person name="Birren B."/>
        </authorList>
    </citation>
    <scope>NUCLEOTIDE SEQUENCE [LARGE SCALE GENOMIC DNA]</scope>
    <source>
        <strain evidence="3">APO3</strain>
    </source>
</reference>
<evidence type="ECO:0000256" key="1">
    <source>
        <dbReference type="PROSITE-ProRule" id="PRU00175"/>
    </source>
</evidence>
<evidence type="ECO:0000313" key="3">
    <source>
        <dbReference type="EMBL" id="ETV89274.1"/>
    </source>
</evidence>